<dbReference type="EMBL" id="UINC01185944">
    <property type="protein sequence ID" value="SVD97911.1"/>
    <property type="molecule type" value="Genomic_DNA"/>
</dbReference>
<evidence type="ECO:0000313" key="3">
    <source>
        <dbReference type="EMBL" id="SVD97911.1"/>
    </source>
</evidence>
<dbReference type="SUPFAM" id="SSF55811">
    <property type="entry name" value="Nudix"/>
    <property type="match status" value="1"/>
</dbReference>
<keyword evidence="1" id="KW-0378">Hydrolase</keyword>
<name>A0A382ZR10_9ZZZZ</name>
<dbReference type="CDD" id="cd04673">
    <property type="entry name" value="NUDIX_ADPRase"/>
    <property type="match status" value="1"/>
</dbReference>
<feature type="non-terminal residue" evidence="3">
    <location>
        <position position="1"/>
    </location>
</feature>
<evidence type="ECO:0000256" key="1">
    <source>
        <dbReference type="ARBA" id="ARBA00022801"/>
    </source>
</evidence>
<dbReference type="PROSITE" id="PS51462">
    <property type="entry name" value="NUDIX"/>
    <property type="match status" value="1"/>
</dbReference>
<dbReference type="PANTHER" id="PTHR43736:SF1">
    <property type="entry name" value="DIHYDRONEOPTERIN TRIPHOSPHATE DIPHOSPHATASE"/>
    <property type="match status" value="1"/>
</dbReference>
<reference evidence="3" key="1">
    <citation type="submission" date="2018-05" db="EMBL/GenBank/DDBJ databases">
        <authorList>
            <person name="Lanie J.A."/>
            <person name="Ng W.-L."/>
            <person name="Kazmierczak K.M."/>
            <person name="Andrzejewski T.M."/>
            <person name="Davidsen T.M."/>
            <person name="Wayne K.J."/>
            <person name="Tettelin H."/>
            <person name="Glass J.I."/>
            <person name="Rusch D."/>
            <person name="Podicherti R."/>
            <person name="Tsui H.-C.T."/>
            <person name="Winkler M.E."/>
        </authorList>
    </citation>
    <scope>NUCLEOTIDE SEQUENCE</scope>
</reference>
<dbReference type="PANTHER" id="PTHR43736">
    <property type="entry name" value="ADP-RIBOSE PYROPHOSPHATASE"/>
    <property type="match status" value="1"/>
</dbReference>
<dbReference type="InterPro" id="IPR015797">
    <property type="entry name" value="NUDIX_hydrolase-like_dom_sf"/>
</dbReference>
<dbReference type="Pfam" id="PF00293">
    <property type="entry name" value="NUDIX"/>
    <property type="match status" value="1"/>
</dbReference>
<dbReference type="PRINTS" id="PR00502">
    <property type="entry name" value="NUDIXFAMILY"/>
</dbReference>
<gene>
    <name evidence="3" type="ORF">METZ01_LOCUS450765</name>
</gene>
<protein>
    <recommendedName>
        <fullName evidence="2">Nudix hydrolase domain-containing protein</fullName>
    </recommendedName>
</protein>
<dbReference type="GO" id="GO:0016787">
    <property type="term" value="F:hydrolase activity"/>
    <property type="evidence" value="ECO:0007669"/>
    <property type="project" value="UniProtKB-KW"/>
</dbReference>
<dbReference type="InterPro" id="IPR020476">
    <property type="entry name" value="Nudix_hydrolase"/>
</dbReference>
<dbReference type="InterPro" id="IPR020084">
    <property type="entry name" value="NUDIX_hydrolase_CS"/>
</dbReference>
<accession>A0A382ZR10</accession>
<sequence length="101" mass="11479">VIVFRDQEVLLVKRNKEPNKGQWSIPGGRQMIGETAAEAAQRELLEETGVKVDRLLLVDVVDAIIPDVEGKIKYHYTLVDYMGQWQSGESRPGDDAKEVRW</sequence>
<feature type="domain" description="Nudix hydrolase" evidence="2">
    <location>
        <begin position="1"/>
        <end position="101"/>
    </location>
</feature>
<organism evidence="3">
    <name type="scientific">marine metagenome</name>
    <dbReference type="NCBI Taxonomy" id="408172"/>
    <lineage>
        <taxon>unclassified sequences</taxon>
        <taxon>metagenomes</taxon>
        <taxon>ecological metagenomes</taxon>
    </lineage>
</organism>
<dbReference type="PROSITE" id="PS00893">
    <property type="entry name" value="NUDIX_BOX"/>
    <property type="match status" value="1"/>
</dbReference>
<dbReference type="InterPro" id="IPR000086">
    <property type="entry name" value="NUDIX_hydrolase_dom"/>
</dbReference>
<feature type="non-terminal residue" evidence="3">
    <location>
        <position position="101"/>
    </location>
</feature>
<proteinExistence type="predicted"/>
<evidence type="ECO:0000259" key="2">
    <source>
        <dbReference type="PROSITE" id="PS51462"/>
    </source>
</evidence>
<dbReference type="Gene3D" id="3.90.79.10">
    <property type="entry name" value="Nucleoside Triphosphate Pyrophosphohydrolase"/>
    <property type="match status" value="1"/>
</dbReference>
<dbReference type="AlphaFoldDB" id="A0A382ZR10"/>